<proteinExistence type="predicted"/>
<sequence length="230" mass="25970">MSDDYLHKEYPKQFDRDAFWQQIKRTVNGKPVSEQDIQMIVDQISGALRFRPGDVLLDLGCGNAALASYLFDSISEYHGVDFSEYLVGVAREFFSIPGKTHFYCGDAVEATLEFPEASRITQVLVYGVISYLSADSVSTLLKTIGSQYGACERIFIGNVPDKKKAADFFQRRNVVDYRLDDPQSPIGVWWRADEFVVLGEACGFNVDIMTMPNDFYGAGYRFDVLMTRPV</sequence>
<organism evidence="2 3">
    <name type="scientific">Marinobacter fuscus</name>
    <dbReference type="NCBI Taxonomy" id="2109942"/>
    <lineage>
        <taxon>Bacteria</taxon>
        <taxon>Pseudomonadati</taxon>
        <taxon>Pseudomonadota</taxon>
        <taxon>Gammaproteobacteria</taxon>
        <taxon>Pseudomonadales</taxon>
        <taxon>Marinobacteraceae</taxon>
        <taxon>Marinobacter</taxon>
    </lineage>
</organism>
<dbReference type="AlphaFoldDB" id="A0A2T1KW48"/>
<dbReference type="EMBL" id="PXNP01000004">
    <property type="protein sequence ID" value="PSF14318.1"/>
    <property type="molecule type" value="Genomic_DNA"/>
</dbReference>
<dbReference type="Proteomes" id="UP000239866">
    <property type="component" value="Unassembled WGS sequence"/>
</dbReference>
<reference evidence="2 3" key="1">
    <citation type="submission" date="2018-03" db="EMBL/GenBank/DDBJ databases">
        <title>Marinobacter brunus sp. nov., a marine bacterium of Gamma-proteobacteria isolated from the surface seawater of the South China Sea.</title>
        <authorList>
            <person name="Cheng H."/>
            <person name="Wu Y.-H."/>
            <person name="Xamxidin M."/>
            <person name="Xu X.-W."/>
        </authorList>
    </citation>
    <scope>NUCLEOTIDE SEQUENCE [LARGE SCALE GENOMIC DNA]</scope>
    <source>
        <strain evidence="2 3">NH169-3</strain>
    </source>
</reference>
<protein>
    <recommendedName>
        <fullName evidence="1">Methyltransferase domain-containing protein</fullName>
    </recommendedName>
</protein>
<dbReference type="InterPro" id="IPR029063">
    <property type="entry name" value="SAM-dependent_MTases_sf"/>
</dbReference>
<evidence type="ECO:0000313" key="2">
    <source>
        <dbReference type="EMBL" id="PSF14318.1"/>
    </source>
</evidence>
<name>A0A2T1KW48_9GAMM</name>
<gene>
    <name evidence="2" type="ORF">C7H09_00235</name>
</gene>
<keyword evidence="3" id="KW-1185">Reference proteome</keyword>
<evidence type="ECO:0000313" key="3">
    <source>
        <dbReference type="Proteomes" id="UP000239866"/>
    </source>
</evidence>
<comment type="caution">
    <text evidence="2">The sequence shown here is derived from an EMBL/GenBank/DDBJ whole genome shotgun (WGS) entry which is preliminary data.</text>
</comment>
<dbReference type="RefSeq" id="WP_106760681.1">
    <property type="nucleotide sequence ID" value="NZ_PXNP01000004.1"/>
</dbReference>
<feature type="domain" description="Methyltransferase" evidence="1">
    <location>
        <begin position="57"/>
        <end position="144"/>
    </location>
</feature>
<accession>A0A2T1KW48</accession>
<dbReference type="Gene3D" id="3.40.50.150">
    <property type="entry name" value="Vaccinia Virus protein VP39"/>
    <property type="match status" value="1"/>
</dbReference>
<evidence type="ECO:0000259" key="1">
    <source>
        <dbReference type="Pfam" id="PF13649"/>
    </source>
</evidence>
<dbReference type="OrthoDB" id="9801609at2"/>
<dbReference type="Pfam" id="PF13649">
    <property type="entry name" value="Methyltransf_25"/>
    <property type="match status" value="1"/>
</dbReference>
<dbReference type="SUPFAM" id="SSF53335">
    <property type="entry name" value="S-adenosyl-L-methionine-dependent methyltransferases"/>
    <property type="match status" value="1"/>
</dbReference>
<dbReference type="InterPro" id="IPR041698">
    <property type="entry name" value="Methyltransf_25"/>
</dbReference>